<reference evidence="11 12" key="1">
    <citation type="journal article" date="2012" name="Proc. Natl. Acad. Sci. U.S.A.">
        <title>Genome and physiology of a model Epsilonproteobacterium responsible for sulfide detoxification in marine oxygen depletion zones.</title>
        <authorList>
            <person name="Grote J."/>
            <person name="Schott T."/>
            <person name="Bruckner C.G."/>
            <person name="Glockner F.O."/>
            <person name="Jost G."/>
            <person name="Teeling H."/>
            <person name="Labrenz M."/>
            <person name="Jurgens K."/>
        </authorList>
    </citation>
    <scope>NUCLEOTIDE SEQUENCE [LARGE SCALE GENOMIC DNA]</scope>
    <source>
        <strain evidence="11 12">GD1</strain>
    </source>
</reference>
<feature type="transmembrane region" description="Helical" evidence="7">
    <location>
        <begin position="329"/>
        <end position="350"/>
    </location>
</feature>
<dbReference type="Pfam" id="PF21082">
    <property type="entry name" value="MS_channel_3rd"/>
    <property type="match status" value="1"/>
</dbReference>
<keyword evidence="6 7" id="KW-0472">Membrane</keyword>
<dbReference type="InterPro" id="IPR011014">
    <property type="entry name" value="MscS_channel_TM-2"/>
</dbReference>
<dbReference type="InterPro" id="IPR006685">
    <property type="entry name" value="MscS_channel_2nd"/>
</dbReference>
<dbReference type="InterPro" id="IPR045042">
    <property type="entry name" value="YnaI-like"/>
</dbReference>
<keyword evidence="12" id="KW-1185">Reference proteome</keyword>
<keyword evidence="5 7" id="KW-1133">Transmembrane helix</keyword>
<organism evidence="11 12">
    <name type="scientific">Sulfurimonas gotlandica (strain DSM 19862 / JCM 16533 / GD1)</name>
    <dbReference type="NCBI Taxonomy" id="929558"/>
    <lineage>
        <taxon>Bacteria</taxon>
        <taxon>Pseudomonadati</taxon>
        <taxon>Campylobacterota</taxon>
        <taxon>Epsilonproteobacteria</taxon>
        <taxon>Campylobacterales</taxon>
        <taxon>Sulfurimonadaceae</taxon>
        <taxon>Sulfurimonas</taxon>
    </lineage>
</organism>
<keyword evidence="4 7" id="KW-0812">Transmembrane</keyword>
<dbReference type="InterPro" id="IPR010920">
    <property type="entry name" value="LSM_dom_sf"/>
</dbReference>
<dbReference type="InterPro" id="IPR023408">
    <property type="entry name" value="MscS_beta-dom_sf"/>
</dbReference>
<evidence type="ECO:0000256" key="2">
    <source>
        <dbReference type="ARBA" id="ARBA00008017"/>
    </source>
</evidence>
<accession>B6BKM5</accession>
<dbReference type="PANTHER" id="PTHR43634:SF2">
    <property type="entry name" value="LOW CONDUCTANCE MECHANOSENSITIVE CHANNEL YNAI"/>
    <property type="match status" value="1"/>
</dbReference>
<dbReference type="GO" id="GO:0005886">
    <property type="term" value="C:plasma membrane"/>
    <property type="evidence" value="ECO:0007669"/>
    <property type="project" value="UniProtKB-SubCell"/>
</dbReference>
<dbReference type="Gene3D" id="2.30.30.60">
    <property type="match status" value="1"/>
</dbReference>
<feature type="domain" description="Mechanosensitive ion channel MscS" evidence="8">
    <location>
        <begin position="374"/>
        <end position="440"/>
    </location>
</feature>
<dbReference type="InterPro" id="IPR006686">
    <property type="entry name" value="MscS_channel_CS"/>
</dbReference>
<evidence type="ECO:0000256" key="3">
    <source>
        <dbReference type="ARBA" id="ARBA00022475"/>
    </source>
</evidence>
<dbReference type="OrthoDB" id="9775207at2"/>
<evidence type="ECO:0000259" key="8">
    <source>
        <dbReference type="Pfam" id="PF00924"/>
    </source>
</evidence>
<dbReference type="InterPro" id="IPR049142">
    <property type="entry name" value="MS_channel_1st"/>
</dbReference>
<evidence type="ECO:0000313" key="12">
    <source>
        <dbReference type="Proteomes" id="UP000006431"/>
    </source>
</evidence>
<evidence type="ECO:0000256" key="6">
    <source>
        <dbReference type="ARBA" id="ARBA00023136"/>
    </source>
</evidence>
<dbReference type="Proteomes" id="UP000006431">
    <property type="component" value="Unassembled WGS sequence"/>
</dbReference>
<dbReference type="InterPro" id="IPR011066">
    <property type="entry name" value="MscS_channel_C_sf"/>
</dbReference>
<comment type="subcellular location">
    <subcellularLocation>
        <location evidence="1">Cell membrane</location>
        <topology evidence="1">Multi-pass membrane protein</topology>
    </subcellularLocation>
</comment>
<evidence type="ECO:0000256" key="5">
    <source>
        <dbReference type="ARBA" id="ARBA00022989"/>
    </source>
</evidence>
<dbReference type="eggNOG" id="COG0668">
    <property type="taxonomic scope" value="Bacteria"/>
</dbReference>
<comment type="similarity">
    <text evidence="2">Belongs to the MscS (TC 1.A.23) family.</text>
</comment>
<dbReference type="Gene3D" id="1.10.287.1260">
    <property type="match status" value="1"/>
</dbReference>
<evidence type="ECO:0000259" key="10">
    <source>
        <dbReference type="Pfam" id="PF21088"/>
    </source>
</evidence>
<dbReference type="SUPFAM" id="SSF50182">
    <property type="entry name" value="Sm-like ribonucleoproteins"/>
    <property type="match status" value="1"/>
</dbReference>
<sequence length="577" mass="66378">MIKQMNDDNVTQEKIMQIAAKQEALYSKALDDILKNKNKFIDKSRVYDSEIFALEKIIKLNKRLGNKYATIRDEVLVKSYRLLNAQNTMVRSILRALNNMSFEEFQVYMSDMFVKNQEHNAEITNIDYEAILQIDEPSRTLKQAKENIRDYYALLELNGDTLKYLSLFEKKMYRLNKYSNYNLINPVISINNTAIAQQINSVIRPYGFDVVKIIFILLVFAIIYLIRKYLYKEIEAYIFDIESLKKYSKDILNSVRKPIEFIIILINIEVTLYIYNDFAGVGTFDKFFTISYIVLLTYIVYKIVNVISSIKIHEIDTVDKKIKSEIINVGIKIINFIIMVIGLLVILHFAGANLTTVLSGLGIGGFAVALAAKDSLANFFGTLSILLSDVFSQGDWIAVNGHEGTVVEIGLRVTTLRTFDNAIIAIPNSILANQNVKNWDKRSLGRRIKMSIGIKYNSKRENIKNAIEEIRHMIDKHPGIATVNTEYDYSHHKSAKLVSKDDEMGIKRNLLVYLDEFSGSSINILIYCFSKSVNWAEWLETKEDVMYNIMEILERNSLEFAFPSMSIYKENEPSQTS</sequence>
<name>B6BKM5_SULGG</name>
<dbReference type="PANTHER" id="PTHR43634">
    <property type="entry name" value="OW CONDUCTANCE MECHANOSENSITIVE CHANNEL"/>
    <property type="match status" value="1"/>
</dbReference>
<dbReference type="InterPro" id="IPR049278">
    <property type="entry name" value="MS_channel_C"/>
</dbReference>
<evidence type="ECO:0000256" key="4">
    <source>
        <dbReference type="ARBA" id="ARBA00022692"/>
    </source>
</evidence>
<gene>
    <name evidence="11" type="ORF">SMGD1_0555</name>
</gene>
<dbReference type="HOGENOM" id="CLU_026710_0_0_7"/>
<dbReference type="SUPFAM" id="SSF82689">
    <property type="entry name" value="Mechanosensitive channel protein MscS (YggB), C-terminal domain"/>
    <property type="match status" value="1"/>
</dbReference>
<evidence type="ECO:0000313" key="11">
    <source>
        <dbReference type="EMBL" id="EHP29082.1"/>
    </source>
</evidence>
<dbReference type="GO" id="GO:0008381">
    <property type="term" value="F:mechanosensitive monoatomic ion channel activity"/>
    <property type="evidence" value="ECO:0007669"/>
    <property type="project" value="UniProtKB-ARBA"/>
</dbReference>
<dbReference type="SUPFAM" id="SSF82861">
    <property type="entry name" value="Mechanosensitive channel protein MscS (YggB), transmembrane region"/>
    <property type="match status" value="1"/>
</dbReference>
<dbReference type="Pfam" id="PF21088">
    <property type="entry name" value="MS_channel_1st"/>
    <property type="match status" value="1"/>
</dbReference>
<comment type="caution">
    <text evidence="11">The sequence shown here is derived from an EMBL/GenBank/DDBJ whole genome shotgun (WGS) entry which is preliminary data.</text>
</comment>
<dbReference type="Pfam" id="PF00924">
    <property type="entry name" value="MS_channel_2nd"/>
    <property type="match status" value="1"/>
</dbReference>
<feature type="transmembrane region" description="Helical" evidence="7">
    <location>
        <begin position="287"/>
        <end position="308"/>
    </location>
</feature>
<feature type="transmembrane region" description="Helical" evidence="7">
    <location>
        <begin position="206"/>
        <end position="226"/>
    </location>
</feature>
<dbReference type="EMBL" id="AFRZ01000001">
    <property type="protein sequence ID" value="EHP29082.1"/>
    <property type="molecule type" value="Genomic_DNA"/>
</dbReference>
<feature type="transmembrane region" description="Helical" evidence="7">
    <location>
        <begin position="258"/>
        <end position="275"/>
    </location>
</feature>
<feature type="domain" description="Mechanosensitive ion channel MscS C-terminal" evidence="9">
    <location>
        <begin position="448"/>
        <end position="560"/>
    </location>
</feature>
<evidence type="ECO:0000256" key="7">
    <source>
        <dbReference type="SAM" id="Phobius"/>
    </source>
</evidence>
<keyword evidence="3" id="KW-1003">Cell membrane</keyword>
<proteinExistence type="inferred from homology"/>
<dbReference type="STRING" id="929558.SMGD1_0555"/>
<dbReference type="AlphaFoldDB" id="B6BKM5"/>
<accession>H1FVN4</accession>
<dbReference type="PROSITE" id="PS01246">
    <property type="entry name" value="UPF0003"/>
    <property type="match status" value="1"/>
</dbReference>
<dbReference type="PATRIC" id="fig|929558.5.peg.553"/>
<evidence type="ECO:0000259" key="9">
    <source>
        <dbReference type="Pfam" id="PF21082"/>
    </source>
</evidence>
<protein>
    <submittedName>
        <fullName evidence="11">Mechanosensitive ion channel family protein</fullName>
    </submittedName>
</protein>
<evidence type="ECO:0000256" key="1">
    <source>
        <dbReference type="ARBA" id="ARBA00004651"/>
    </source>
</evidence>
<dbReference type="Gene3D" id="3.30.70.100">
    <property type="match status" value="1"/>
</dbReference>
<feature type="domain" description="Mechanosensitive ion channel transmembrane helices 2/3" evidence="10">
    <location>
        <begin position="332"/>
        <end position="373"/>
    </location>
</feature>